<dbReference type="OrthoDB" id="58570at2759"/>
<dbReference type="CDD" id="cd00519">
    <property type="entry name" value="Lipase_3"/>
    <property type="match status" value="1"/>
</dbReference>
<feature type="domain" description="Fungal lipase-type" evidence="10">
    <location>
        <begin position="265"/>
        <end position="296"/>
    </location>
</feature>
<dbReference type="VEuPathDB" id="FungiDB:RhiirFUN_019694"/>
<dbReference type="PANTHER" id="PTHR47175">
    <property type="entry name" value="LIPASE ATG15-RELATED"/>
    <property type="match status" value="1"/>
</dbReference>
<evidence type="ECO:0000256" key="9">
    <source>
        <dbReference type="SAM" id="Phobius"/>
    </source>
</evidence>
<dbReference type="GO" id="GO:0006660">
    <property type="term" value="P:phosphatidylserine catabolic process"/>
    <property type="evidence" value="ECO:0007669"/>
    <property type="project" value="TreeGrafter"/>
</dbReference>
<dbReference type="Proteomes" id="UP000684084">
    <property type="component" value="Unassembled WGS sequence"/>
</dbReference>
<evidence type="ECO:0000259" key="10">
    <source>
        <dbReference type="Pfam" id="PF01764"/>
    </source>
</evidence>
<dbReference type="EMBL" id="CAGKOT010000023">
    <property type="protein sequence ID" value="CAB5367296.1"/>
    <property type="molecule type" value="Genomic_DNA"/>
</dbReference>
<keyword evidence="6 9" id="KW-1133">Transmembrane helix</keyword>
<dbReference type="PANTHER" id="PTHR47175:SF2">
    <property type="entry name" value="LIPASE ATG15-RELATED"/>
    <property type="match status" value="1"/>
</dbReference>
<proteinExistence type="inferred from homology"/>
<evidence type="ECO:0000256" key="2">
    <source>
        <dbReference type="ARBA" id="ARBA00004308"/>
    </source>
</evidence>
<dbReference type="Pfam" id="PF01764">
    <property type="entry name" value="Lipase_3"/>
    <property type="match status" value="1"/>
</dbReference>
<organism evidence="11 12">
    <name type="scientific">Rhizophagus irregularis</name>
    <dbReference type="NCBI Taxonomy" id="588596"/>
    <lineage>
        <taxon>Eukaryota</taxon>
        <taxon>Fungi</taxon>
        <taxon>Fungi incertae sedis</taxon>
        <taxon>Mucoromycota</taxon>
        <taxon>Glomeromycotina</taxon>
        <taxon>Glomeromycetes</taxon>
        <taxon>Glomerales</taxon>
        <taxon>Glomeraceae</taxon>
        <taxon>Rhizophagus</taxon>
    </lineage>
</organism>
<evidence type="ECO:0000256" key="4">
    <source>
        <dbReference type="ARBA" id="ARBA00022692"/>
    </source>
</evidence>
<evidence type="ECO:0000256" key="3">
    <source>
        <dbReference type="ARBA" id="ARBA00010701"/>
    </source>
</evidence>
<sequence>MKALKSLFDTEIIWFISFLLLFLNFPYALEAANQFILNQVESGEPITVSLRHVFHHGSTKYPNLFRRMDLTETKVRTQELESGAPLTFTLMGINATGIEYVKENAVKEFRDMSKNKLKSAKLDWRDIPKYIPFIKNWKTIINLAKLTYNAYVKPEDQDWYDVGKKYGLNDTFGWDQDGIRGYVFASNDNKTLVISIKGTSMGFGAGPTVGNDKFNDNRLFSCCCAYVDRTWSSVCPCYLDNYRCNQDCLEKSVDEDELYFTITLNMVDRIMKEFPKSVIWITGHSLGGALSSLIGLTYNIPAVAFESPGDRLPARRLHLPHPPALPAEKMNIWHLGHTADPIFMGVCNGIRSSCYVGGYAMESKCHVGVTCSFDSVEKLGWRVDIRSHRIQEMKMKKNVLIVVFGNMLKAFKIELFIIAQLFFTRPYIWSRDFSSPKFNYFILYYFNSEHNLKNEKRLIKD</sequence>
<keyword evidence="4 9" id="KW-0812">Transmembrane</keyword>
<evidence type="ECO:0000256" key="7">
    <source>
        <dbReference type="ARBA" id="ARBA00023136"/>
    </source>
</evidence>
<comment type="caution">
    <text evidence="11">The sequence shown here is derived from an EMBL/GenBank/DDBJ whole genome shotgun (WGS) entry which is preliminary data.</text>
</comment>
<dbReference type="AlphaFoldDB" id="A0A916E702"/>
<dbReference type="GO" id="GO:0005775">
    <property type="term" value="C:vacuolar lumen"/>
    <property type="evidence" value="ECO:0007669"/>
    <property type="project" value="TreeGrafter"/>
</dbReference>
<dbReference type="GO" id="GO:0012505">
    <property type="term" value="C:endomembrane system"/>
    <property type="evidence" value="ECO:0007669"/>
    <property type="project" value="UniProtKB-SubCell"/>
</dbReference>
<feature type="transmembrane region" description="Helical" evidence="9">
    <location>
        <begin position="12"/>
        <end position="29"/>
    </location>
</feature>
<dbReference type="InterPro" id="IPR002921">
    <property type="entry name" value="Fungal_lipase-type"/>
</dbReference>
<dbReference type="GO" id="GO:0004620">
    <property type="term" value="F:phospholipase activity"/>
    <property type="evidence" value="ECO:0007669"/>
    <property type="project" value="TreeGrafter"/>
</dbReference>
<comment type="subcellular location">
    <subcellularLocation>
        <location evidence="2">Endomembrane system</location>
    </subcellularLocation>
    <subcellularLocation>
        <location evidence="1">Membrane</location>
        <topology evidence="1">Single-pass membrane protein</topology>
    </subcellularLocation>
</comment>
<keyword evidence="5" id="KW-0378">Hydrolase</keyword>
<name>A0A916E702_9GLOM</name>
<evidence type="ECO:0000313" key="12">
    <source>
        <dbReference type="Proteomes" id="UP000684084"/>
    </source>
</evidence>
<accession>A0A916E702</accession>
<reference evidence="11" key="1">
    <citation type="submission" date="2020-05" db="EMBL/GenBank/DDBJ databases">
        <authorList>
            <person name="Rincon C."/>
            <person name="Sanders R I."/>
            <person name="Robbins C."/>
            <person name="Chaturvedi A."/>
        </authorList>
    </citation>
    <scope>NUCLEOTIDE SEQUENCE</scope>
    <source>
        <strain evidence="11">CHB12</strain>
    </source>
</reference>
<evidence type="ECO:0000256" key="5">
    <source>
        <dbReference type="ARBA" id="ARBA00022801"/>
    </source>
</evidence>
<evidence type="ECO:0000256" key="6">
    <source>
        <dbReference type="ARBA" id="ARBA00022989"/>
    </source>
</evidence>
<dbReference type="GO" id="GO:0034727">
    <property type="term" value="P:piecemeal microautophagy of the nucleus"/>
    <property type="evidence" value="ECO:0007669"/>
    <property type="project" value="TreeGrafter"/>
</dbReference>
<comment type="similarity">
    <text evidence="3">Belongs to the AB hydrolase superfamily. Lipase family.</text>
</comment>
<protein>
    <recommendedName>
        <fullName evidence="10">Fungal lipase-type domain-containing protein</fullName>
    </recommendedName>
</protein>
<keyword evidence="8" id="KW-0325">Glycoprotein</keyword>
<evidence type="ECO:0000313" key="11">
    <source>
        <dbReference type="EMBL" id="CAB5367296.1"/>
    </source>
</evidence>
<dbReference type="InterPro" id="IPR050805">
    <property type="entry name" value="ATG15_Lipase"/>
</dbReference>
<dbReference type="GO" id="GO:0016020">
    <property type="term" value="C:membrane"/>
    <property type="evidence" value="ECO:0007669"/>
    <property type="project" value="UniProtKB-SubCell"/>
</dbReference>
<dbReference type="GO" id="GO:0046461">
    <property type="term" value="P:neutral lipid catabolic process"/>
    <property type="evidence" value="ECO:0007669"/>
    <property type="project" value="TreeGrafter"/>
</dbReference>
<evidence type="ECO:0000256" key="8">
    <source>
        <dbReference type="ARBA" id="ARBA00023180"/>
    </source>
</evidence>
<gene>
    <name evidence="11" type="ORF">CHRIB12_LOCUS11260</name>
</gene>
<evidence type="ECO:0000256" key="1">
    <source>
        <dbReference type="ARBA" id="ARBA00004167"/>
    </source>
</evidence>
<dbReference type="GO" id="GO:0034496">
    <property type="term" value="P:multivesicular body membrane disassembly"/>
    <property type="evidence" value="ECO:0007669"/>
    <property type="project" value="TreeGrafter"/>
</dbReference>
<keyword evidence="7 9" id="KW-0472">Membrane</keyword>